<keyword evidence="1" id="KW-0472">Membrane</keyword>
<dbReference type="EMBL" id="QWED01000233">
    <property type="protein sequence ID" value="RIJ11566.1"/>
    <property type="molecule type" value="Genomic_DNA"/>
</dbReference>
<keyword evidence="3" id="KW-0540">Nuclease</keyword>
<dbReference type="Proteomes" id="UP000265361">
    <property type="component" value="Unassembled WGS sequence"/>
</dbReference>
<keyword evidence="3" id="KW-0255">Endonuclease</keyword>
<dbReference type="GO" id="GO:0004527">
    <property type="term" value="F:exonuclease activity"/>
    <property type="evidence" value="ECO:0007669"/>
    <property type="project" value="UniProtKB-KW"/>
</dbReference>
<organism evidence="3 5">
    <name type="scientific">Clavibacter nebraskensis</name>
    <dbReference type="NCBI Taxonomy" id="31963"/>
    <lineage>
        <taxon>Bacteria</taxon>
        <taxon>Bacillati</taxon>
        <taxon>Actinomycetota</taxon>
        <taxon>Actinomycetes</taxon>
        <taxon>Micrococcales</taxon>
        <taxon>Microbacteriaceae</taxon>
        <taxon>Clavibacter</taxon>
    </lineage>
</organism>
<dbReference type="InterPro" id="IPR036691">
    <property type="entry name" value="Endo/exonu/phosph_ase_sf"/>
</dbReference>
<keyword evidence="1" id="KW-0812">Transmembrane</keyword>
<name>A0A399PYA3_9MICO</name>
<accession>A0A399PYA3</accession>
<dbReference type="Proteomes" id="UP001056208">
    <property type="component" value="Chromosome"/>
</dbReference>
<evidence type="ECO:0000259" key="2">
    <source>
        <dbReference type="Pfam" id="PF03372"/>
    </source>
</evidence>
<reference evidence="4" key="2">
    <citation type="submission" date="2021-11" db="EMBL/GenBank/DDBJ databases">
        <authorList>
            <person name="Li G."/>
            <person name="Jia Q."/>
            <person name="Yang F."/>
            <person name="Zhang C."/>
            <person name="Singh A."/>
            <person name="Lorenz A.J."/>
            <person name="Jackson-Ziems T."/>
            <person name="Vidaver A."/>
            <person name="Alfano J.R."/>
        </authorList>
    </citation>
    <scope>NUCLEOTIDE SEQUENCE</scope>
    <source>
        <strain evidence="4">CNK-2</strain>
    </source>
</reference>
<reference evidence="3 5" key="1">
    <citation type="submission" date="2018-08" db="EMBL/GenBank/DDBJ databases">
        <title>Genome Sequence of Clavibacter michiganensis Subspecies type strains, and the Atypical Peach-Colored Strains Isolated from Tomato.</title>
        <authorList>
            <person name="Osdaghi E."/>
            <person name="Portier P."/>
            <person name="Briand M."/>
            <person name="Jacques M.-A."/>
        </authorList>
    </citation>
    <scope>NUCLEOTIDE SEQUENCE [LARGE SCALE GENOMIC DNA]</scope>
    <source>
        <strain evidence="3 5">CFBP 7577</strain>
    </source>
</reference>
<evidence type="ECO:0000313" key="4">
    <source>
        <dbReference type="EMBL" id="UQB06030.1"/>
    </source>
</evidence>
<dbReference type="EMBL" id="CP086345">
    <property type="protein sequence ID" value="UQB06030.1"/>
    <property type="molecule type" value="Genomic_DNA"/>
</dbReference>
<dbReference type="Gene3D" id="3.60.10.10">
    <property type="entry name" value="Endonuclease/exonuclease/phosphatase"/>
    <property type="match status" value="1"/>
</dbReference>
<feature type="transmembrane region" description="Helical" evidence="1">
    <location>
        <begin position="41"/>
        <end position="65"/>
    </location>
</feature>
<protein>
    <submittedName>
        <fullName evidence="3">Endonuclease/exonuclease/phosphatase family protein</fullName>
    </submittedName>
</protein>
<dbReference type="SUPFAM" id="SSF56219">
    <property type="entry name" value="DNase I-like"/>
    <property type="match status" value="1"/>
</dbReference>
<evidence type="ECO:0000313" key="5">
    <source>
        <dbReference type="Proteomes" id="UP000265361"/>
    </source>
</evidence>
<dbReference type="GO" id="GO:0004519">
    <property type="term" value="F:endonuclease activity"/>
    <property type="evidence" value="ECO:0007669"/>
    <property type="project" value="UniProtKB-KW"/>
</dbReference>
<proteinExistence type="predicted"/>
<keyword evidence="1" id="KW-1133">Transmembrane helix</keyword>
<keyword evidence="6" id="KW-1185">Reference proteome</keyword>
<feature type="transmembrane region" description="Helical" evidence="1">
    <location>
        <begin position="72"/>
        <end position="92"/>
    </location>
</feature>
<keyword evidence="3" id="KW-0378">Hydrolase</keyword>
<dbReference type="InterPro" id="IPR005135">
    <property type="entry name" value="Endo/exonuclease/phosphatase"/>
</dbReference>
<dbReference type="AlphaFoldDB" id="A0A399PYA3"/>
<evidence type="ECO:0000256" key="1">
    <source>
        <dbReference type="SAM" id="Phobius"/>
    </source>
</evidence>
<feature type="domain" description="Endonuclease/exonuclease/phosphatase" evidence="2">
    <location>
        <begin position="112"/>
        <end position="334"/>
    </location>
</feature>
<sequence>MMGVMGRVVGAAVILITAAGLLVVTWPQLLGLEQTYLVAHAVAIRGGLVAAAAAVLVLTLVLCLAIRPGRRLLGSIAVLLVVFIGANSAVLATRGLGDTAFQEAQDDDVTVLSWNTLGGATGARAVADLAIESGADVITLPETREETGAEIAVLMRDAGRPMWVRTAAFDDVAAARSTTILISAAYGDYRMDESRGTTSVLPTVVMEPVDGNGPVIMAVHPVSPIPEQMDNWRADLAWLGKRCDEGNVIIAGDFNATLDHMSRYGGTPTERDQVTDLGQCVDAARASGNGAVGTWPTGLPALLGTPIDHIMATPGWAVTGFRVVEDRDGAGSDHRPIIAQLTPLR</sequence>
<dbReference type="Pfam" id="PF03372">
    <property type="entry name" value="Exo_endo_phos"/>
    <property type="match status" value="1"/>
</dbReference>
<evidence type="ECO:0000313" key="3">
    <source>
        <dbReference type="EMBL" id="RIJ11566.1"/>
    </source>
</evidence>
<evidence type="ECO:0000313" key="6">
    <source>
        <dbReference type="Proteomes" id="UP001056208"/>
    </source>
</evidence>
<keyword evidence="3" id="KW-0269">Exonuclease</keyword>
<gene>
    <name evidence="3" type="ORF">DZF97_08620</name>
    <name evidence="4" type="ORF">LIV34_001146</name>
</gene>